<keyword evidence="1" id="KW-0436">Ligase</keyword>
<evidence type="ECO:0000313" key="8">
    <source>
        <dbReference type="Proteomes" id="UP000077857"/>
    </source>
</evidence>
<evidence type="ECO:0000256" key="3">
    <source>
        <dbReference type="ARBA" id="ARBA00022741"/>
    </source>
</evidence>
<keyword evidence="2" id="KW-0479">Metal-binding</keyword>
<protein>
    <submittedName>
        <fullName evidence="7">Glutathionylspermidine synthase</fullName>
    </submittedName>
</protein>
<comment type="caution">
    <text evidence="7">The sequence shown here is derived from an EMBL/GenBank/DDBJ whole genome shotgun (WGS) entry which is preliminary data.</text>
</comment>
<evidence type="ECO:0000256" key="2">
    <source>
        <dbReference type="ARBA" id="ARBA00022723"/>
    </source>
</evidence>
<dbReference type="EMBL" id="LUUJ01000056">
    <property type="protein sequence ID" value="OAI18705.1"/>
    <property type="molecule type" value="Genomic_DNA"/>
</dbReference>
<dbReference type="GO" id="GO:0046872">
    <property type="term" value="F:metal ion binding"/>
    <property type="evidence" value="ECO:0007669"/>
    <property type="project" value="UniProtKB-KW"/>
</dbReference>
<feature type="domain" description="Glutathionylspermidine synthase pre-ATP-grasp-like" evidence="6">
    <location>
        <begin position="12"/>
        <end position="373"/>
    </location>
</feature>
<dbReference type="SUPFAM" id="SSF52440">
    <property type="entry name" value="PreATP-grasp domain"/>
    <property type="match status" value="1"/>
</dbReference>
<dbReference type="GO" id="GO:0005524">
    <property type="term" value="F:ATP binding"/>
    <property type="evidence" value="ECO:0007669"/>
    <property type="project" value="UniProtKB-KW"/>
</dbReference>
<keyword evidence="5" id="KW-0460">Magnesium</keyword>
<dbReference type="GO" id="GO:0016874">
    <property type="term" value="F:ligase activity"/>
    <property type="evidence" value="ECO:0007669"/>
    <property type="project" value="UniProtKB-KW"/>
</dbReference>
<dbReference type="Proteomes" id="UP000077857">
    <property type="component" value="Unassembled WGS sequence"/>
</dbReference>
<dbReference type="SUPFAM" id="SSF56059">
    <property type="entry name" value="Glutathione synthetase ATP-binding domain-like"/>
    <property type="match status" value="1"/>
</dbReference>
<evidence type="ECO:0000256" key="4">
    <source>
        <dbReference type="ARBA" id="ARBA00022840"/>
    </source>
</evidence>
<evidence type="ECO:0000259" key="6">
    <source>
        <dbReference type="Pfam" id="PF03738"/>
    </source>
</evidence>
<dbReference type="Pfam" id="PF03738">
    <property type="entry name" value="GSP_synth"/>
    <property type="match status" value="1"/>
</dbReference>
<evidence type="ECO:0000313" key="7">
    <source>
        <dbReference type="EMBL" id="OAI18705.1"/>
    </source>
</evidence>
<sequence>MQRLVRQARADWRQRLEAVGMDFHTIDGAVYWDESACYRFNRSQIDVLDDATAELHKLCLHAVAEVIRRDWFDRLRIPRWAVPYLMASWERGEPSLYGRFDLAWDGSGHPKMLEYNADTPTALPEAAVVQWFWLADCQPGADQFNSIHEKLIAFWQRYRQHHAEVYFAGVADSAEDAGNVFYLMDTALQAGIRPHWLAIDDIGWQAAAQQFVDLQNRPIRALFKLYPWEWLLREEFGPYLPKAQPSLLEPAWKQILSNKGILPILWELFEGHPNLLPASFADMPLLGDYVRKPLYSREGANIEIRRGAHVVESAGLYGDDGYIYQRYTPLPNFAGNYPVIGSWVVGGEPAGIGIREDKTEITGNNSRFVPHFFVED</sequence>
<name>A0A177NLB6_9GAMM</name>
<dbReference type="Gene3D" id="3.30.1490.330">
    <property type="match status" value="1"/>
</dbReference>
<accession>A0A177NLB6</accession>
<keyword evidence="4" id="KW-0067">ATP-binding</keyword>
<proteinExistence type="predicted"/>
<dbReference type="RefSeq" id="WP_064039863.1">
    <property type="nucleotide sequence ID" value="NZ_LUUJ01000056.1"/>
</dbReference>
<evidence type="ECO:0000256" key="5">
    <source>
        <dbReference type="ARBA" id="ARBA00022842"/>
    </source>
</evidence>
<dbReference type="AlphaFoldDB" id="A0A177NLB6"/>
<dbReference type="InterPro" id="IPR005494">
    <property type="entry name" value="GSPS_pre-ATP-grasp-like_dom"/>
</dbReference>
<organism evidence="7 8">
    <name type="scientific">Methylomonas koyamae</name>
    <dbReference type="NCBI Taxonomy" id="702114"/>
    <lineage>
        <taxon>Bacteria</taxon>
        <taxon>Pseudomonadati</taxon>
        <taxon>Pseudomonadota</taxon>
        <taxon>Gammaproteobacteria</taxon>
        <taxon>Methylococcales</taxon>
        <taxon>Methylococcaceae</taxon>
        <taxon>Methylomonas</taxon>
    </lineage>
</organism>
<reference evidence="7 8" key="1">
    <citation type="submission" date="2016-03" db="EMBL/GenBank/DDBJ databases">
        <authorList>
            <person name="Ploux O."/>
        </authorList>
    </citation>
    <scope>NUCLEOTIDE SEQUENCE [LARGE SCALE GENOMIC DNA]</scope>
    <source>
        <strain evidence="7 8">R-45378</strain>
    </source>
</reference>
<evidence type="ECO:0000256" key="1">
    <source>
        <dbReference type="ARBA" id="ARBA00022598"/>
    </source>
</evidence>
<dbReference type="InterPro" id="IPR016185">
    <property type="entry name" value="PreATP-grasp_dom_sf"/>
</dbReference>
<gene>
    <name evidence="7" type="ORF">A1507_08805</name>
</gene>
<keyword evidence="3" id="KW-0547">Nucleotide-binding</keyword>